<dbReference type="RefSeq" id="WP_268005920.1">
    <property type="nucleotide sequence ID" value="NZ_BSUT01000001.1"/>
</dbReference>
<reference evidence="1" key="1">
    <citation type="submission" date="2022-08" db="EMBL/GenBank/DDBJ databases">
        <title>Alicyclobacillus fastidiosus DSM 17978, complete genome.</title>
        <authorList>
            <person name="Wang Q."/>
            <person name="Cai R."/>
            <person name="Wang Z."/>
        </authorList>
    </citation>
    <scope>NUCLEOTIDE SEQUENCE</scope>
    <source>
        <strain evidence="1">DSM 17978</strain>
    </source>
</reference>
<dbReference type="EMBL" id="CP104067">
    <property type="protein sequence ID" value="WAH42025.1"/>
    <property type="molecule type" value="Genomic_DNA"/>
</dbReference>
<gene>
    <name evidence="1" type="ORF">NZD89_00420</name>
</gene>
<evidence type="ECO:0000313" key="1">
    <source>
        <dbReference type="EMBL" id="WAH42025.1"/>
    </source>
</evidence>
<dbReference type="Proteomes" id="UP001164761">
    <property type="component" value="Chromosome"/>
</dbReference>
<name>A0ABY6ZH25_9BACL</name>
<sequence length="54" mass="5893">MEPIFKKLDFPGSKTDTKFILFKDTKAVQIQLLPGSSVSGKTKGISIHTTGKNL</sequence>
<keyword evidence="2" id="KW-1185">Reference proteome</keyword>
<evidence type="ECO:0000313" key="2">
    <source>
        <dbReference type="Proteomes" id="UP001164761"/>
    </source>
</evidence>
<proteinExistence type="predicted"/>
<accession>A0ABY6ZH25</accession>
<protein>
    <submittedName>
        <fullName evidence="1">Uncharacterized protein</fullName>
    </submittedName>
</protein>
<organism evidence="1 2">
    <name type="scientific">Alicyclobacillus fastidiosus</name>
    <dbReference type="NCBI Taxonomy" id="392011"/>
    <lineage>
        <taxon>Bacteria</taxon>
        <taxon>Bacillati</taxon>
        <taxon>Bacillota</taxon>
        <taxon>Bacilli</taxon>
        <taxon>Bacillales</taxon>
        <taxon>Alicyclobacillaceae</taxon>
        <taxon>Alicyclobacillus</taxon>
    </lineage>
</organism>